<feature type="domain" description="Carrier" evidence="5">
    <location>
        <begin position="39"/>
        <end position="114"/>
    </location>
</feature>
<protein>
    <recommendedName>
        <fullName evidence="5">Carrier domain-containing protein</fullName>
    </recommendedName>
</protein>
<gene>
    <name evidence="6" type="ORF">DLJ59_18480</name>
</gene>
<sequence length="130" mass="13932">MGKGMDSSSAREQLATQAAQAPCAELPEPVFANPSAYRAPGTPRQETLCSLFAEALSVTRVGLDDSFFDLGGQSLNGVRLINLINNALGLELTIDELFDFPTVAELDQHLGADPDRALTQQQIATSRRQA</sequence>
<dbReference type="PANTHER" id="PTHR44845">
    <property type="entry name" value="CARRIER DOMAIN-CONTAINING PROTEIN"/>
    <property type="match status" value="1"/>
</dbReference>
<keyword evidence="2" id="KW-0596">Phosphopantetheine</keyword>
<evidence type="ECO:0000256" key="1">
    <source>
        <dbReference type="ARBA" id="ARBA00001957"/>
    </source>
</evidence>
<reference evidence="6 7" key="1">
    <citation type="submission" date="2018-05" db="EMBL/GenBank/DDBJ databases">
        <title>Micromonospora from Atacama Desert.</title>
        <authorList>
            <person name="Carro L."/>
            <person name="Goodfellow M."/>
            <person name="Klenk H.-P."/>
        </authorList>
    </citation>
    <scope>NUCLEOTIDE SEQUENCE [LARGE SCALE GENOMIC DNA]</scope>
    <source>
        <strain evidence="6 7">LB39</strain>
    </source>
</reference>
<feature type="compositionally biased region" description="Polar residues" evidence="4">
    <location>
        <begin position="1"/>
        <end position="19"/>
    </location>
</feature>
<dbReference type="InterPro" id="IPR029058">
    <property type="entry name" value="AB_hydrolase_fold"/>
</dbReference>
<keyword evidence="7" id="KW-1185">Reference proteome</keyword>
<comment type="cofactor">
    <cofactor evidence="1">
        <name>pantetheine 4'-phosphate</name>
        <dbReference type="ChEBI" id="CHEBI:47942"/>
    </cofactor>
</comment>
<feature type="region of interest" description="Disordered" evidence="4">
    <location>
        <begin position="1"/>
        <end position="22"/>
    </location>
</feature>
<dbReference type="PANTHER" id="PTHR44845:SF6">
    <property type="entry name" value="BETA-ALANINE-ACTIVATING ENZYME"/>
    <property type="match status" value="1"/>
</dbReference>
<proteinExistence type="predicted"/>
<dbReference type="FunFam" id="1.10.1200.10:FF:000005">
    <property type="entry name" value="Nonribosomal peptide synthetase 1"/>
    <property type="match status" value="1"/>
</dbReference>
<dbReference type="Gene3D" id="3.40.50.1820">
    <property type="entry name" value="alpha/beta hydrolase"/>
    <property type="match status" value="1"/>
</dbReference>
<dbReference type="OrthoDB" id="518159at2"/>
<dbReference type="SMART" id="SM00823">
    <property type="entry name" value="PKS_PP"/>
    <property type="match status" value="1"/>
</dbReference>
<dbReference type="PROSITE" id="PS50075">
    <property type="entry name" value="CARRIER"/>
    <property type="match status" value="1"/>
</dbReference>
<dbReference type="InterPro" id="IPR036736">
    <property type="entry name" value="ACP-like_sf"/>
</dbReference>
<evidence type="ECO:0000313" key="7">
    <source>
        <dbReference type="Proteomes" id="UP000282312"/>
    </source>
</evidence>
<dbReference type="InterPro" id="IPR009081">
    <property type="entry name" value="PP-bd_ACP"/>
</dbReference>
<dbReference type="Proteomes" id="UP000282312">
    <property type="component" value="Unassembled WGS sequence"/>
</dbReference>
<keyword evidence="3" id="KW-0597">Phosphoprotein</keyword>
<dbReference type="EMBL" id="QGSZ01000224">
    <property type="protein sequence ID" value="RQX01409.1"/>
    <property type="molecule type" value="Genomic_DNA"/>
</dbReference>
<evidence type="ECO:0000256" key="3">
    <source>
        <dbReference type="ARBA" id="ARBA00022553"/>
    </source>
</evidence>
<evidence type="ECO:0000259" key="5">
    <source>
        <dbReference type="PROSITE" id="PS50075"/>
    </source>
</evidence>
<dbReference type="SUPFAM" id="SSF47336">
    <property type="entry name" value="ACP-like"/>
    <property type="match status" value="1"/>
</dbReference>
<evidence type="ECO:0000313" key="6">
    <source>
        <dbReference type="EMBL" id="RQX01409.1"/>
    </source>
</evidence>
<dbReference type="SMART" id="SM01294">
    <property type="entry name" value="PKS_PP_betabranch"/>
    <property type="match status" value="1"/>
</dbReference>
<name>A0A3N9WL74_9ACTN</name>
<evidence type="ECO:0000256" key="4">
    <source>
        <dbReference type="SAM" id="MobiDB-lite"/>
    </source>
</evidence>
<accession>A0A3N9WL74</accession>
<dbReference type="AlphaFoldDB" id="A0A3N9WL74"/>
<organism evidence="6 7">
    <name type="scientific">Micromonospora inaquosa</name>
    <dbReference type="NCBI Taxonomy" id="2203716"/>
    <lineage>
        <taxon>Bacteria</taxon>
        <taxon>Bacillati</taxon>
        <taxon>Actinomycetota</taxon>
        <taxon>Actinomycetes</taxon>
        <taxon>Micromonosporales</taxon>
        <taxon>Micromonosporaceae</taxon>
        <taxon>Micromonospora</taxon>
    </lineage>
</organism>
<comment type="caution">
    <text evidence="6">The sequence shown here is derived from an EMBL/GenBank/DDBJ whole genome shotgun (WGS) entry which is preliminary data.</text>
</comment>
<dbReference type="Pfam" id="PF00550">
    <property type="entry name" value="PP-binding"/>
    <property type="match status" value="1"/>
</dbReference>
<evidence type="ECO:0000256" key="2">
    <source>
        <dbReference type="ARBA" id="ARBA00022450"/>
    </source>
</evidence>
<dbReference type="InterPro" id="IPR020806">
    <property type="entry name" value="PKS_PP-bd"/>
</dbReference>
<dbReference type="GO" id="GO:0031177">
    <property type="term" value="F:phosphopantetheine binding"/>
    <property type="evidence" value="ECO:0007669"/>
    <property type="project" value="InterPro"/>
</dbReference>